<dbReference type="PANTHER" id="PTHR43162">
    <property type="match status" value="1"/>
</dbReference>
<dbReference type="EMBL" id="QNRF01000003">
    <property type="protein sequence ID" value="RBO83922.1"/>
    <property type="molecule type" value="Genomic_DNA"/>
</dbReference>
<protein>
    <submittedName>
        <fullName evidence="2">Uncharacterized protein YbjT (DUF2867 family)</fullName>
    </submittedName>
</protein>
<feature type="domain" description="NmrA-like" evidence="1">
    <location>
        <begin position="4"/>
        <end position="234"/>
    </location>
</feature>
<dbReference type="SUPFAM" id="SSF51735">
    <property type="entry name" value="NAD(P)-binding Rossmann-fold domains"/>
    <property type="match status" value="1"/>
</dbReference>
<gene>
    <name evidence="2" type="ORF">DFP76_103196</name>
</gene>
<dbReference type="OrthoDB" id="109735at2"/>
<dbReference type="PANTHER" id="PTHR43162:SF1">
    <property type="entry name" value="PRESTALK A DIFFERENTIATION PROTEIN A"/>
    <property type="match status" value="1"/>
</dbReference>
<proteinExistence type="predicted"/>
<keyword evidence="3" id="KW-1185">Reference proteome</keyword>
<comment type="caution">
    <text evidence="2">The sequence shown here is derived from an EMBL/GenBank/DDBJ whole genome shotgun (WGS) entry which is preliminary data.</text>
</comment>
<organism evidence="2 3">
    <name type="scientific">Marinomonas aquiplantarum</name>
    <dbReference type="NCBI Taxonomy" id="491951"/>
    <lineage>
        <taxon>Bacteria</taxon>
        <taxon>Pseudomonadati</taxon>
        <taxon>Pseudomonadota</taxon>
        <taxon>Gammaproteobacteria</taxon>
        <taxon>Oceanospirillales</taxon>
        <taxon>Oceanospirillaceae</taxon>
        <taxon>Marinomonas</taxon>
    </lineage>
</organism>
<evidence type="ECO:0000313" key="3">
    <source>
        <dbReference type="Proteomes" id="UP000252086"/>
    </source>
</evidence>
<name>A0A366D1H0_9GAMM</name>
<dbReference type="InterPro" id="IPR051604">
    <property type="entry name" value="Ergot_Alk_Oxidoreductase"/>
</dbReference>
<dbReference type="Pfam" id="PF05368">
    <property type="entry name" value="NmrA"/>
    <property type="match status" value="1"/>
</dbReference>
<reference evidence="2 3" key="1">
    <citation type="submission" date="2018-06" db="EMBL/GenBank/DDBJ databases">
        <title>Genomic Encyclopedia of Type Strains, Phase III (KMG-III): the genomes of soil and plant-associated and newly described type strains.</title>
        <authorList>
            <person name="Whitman W."/>
        </authorList>
    </citation>
    <scope>NUCLEOTIDE SEQUENCE [LARGE SCALE GENOMIC DNA]</scope>
    <source>
        <strain evidence="2 3">CECT 7732</strain>
    </source>
</reference>
<evidence type="ECO:0000259" key="1">
    <source>
        <dbReference type="Pfam" id="PF05368"/>
    </source>
</evidence>
<sequence>MKREVIAVIGAQGKTGARVINKLSALGLSTRGLSRHSDVVFDWTELGTWASALSGVKAVYVTYYPDLAVPQAQEDMVAFVEVAKQVGIEHVVLLSGRGEEGALRAEQVVMQSGLQWNVVRASWFMQNFSESFMAQGIAAGDLVLPKPNAKEPFIDVEDIADVVAAALTQPHLQNRLLEVTGPELLSFDHCVEKISNILGRKIHFTPVPVEAYLSGAKQQGLPDEMAWLINELFVNVLDGRNASTTDTVMQVLDRPARNFDQYLADLASLSMWREQQER</sequence>
<dbReference type="RefSeq" id="WP_113873907.1">
    <property type="nucleotide sequence ID" value="NZ_QNRF01000003.1"/>
</dbReference>
<dbReference type="Gene3D" id="3.90.25.10">
    <property type="entry name" value="UDP-galactose 4-epimerase, domain 1"/>
    <property type="match status" value="1"/>
</dbReference>
<accession>A0A366D1H0</accession>
<dbReference type="Gene3D" id="3.40.50.720">
    <property type="entry name" value="NAD(P)-binding Rossmann-like Domain"/>
    <property type="match status" value="1"/>
</dbReference>
<evidence type="ECO:0000313" key="2">
    <source>
        <dbReference type="EMBL" id="RBO83922.1"/>
    </source>
</evidence>
<dbReference type="InterPro" id="IPR036291">
    <property type="entry name" value="NAD(P)-bd_dom_sf"/>
</dbReference>
<dbReference type="Proteomes" id="UP000252086">
    <property type="component" value="Unassembled WGS sequence"/>
</dbReference>
<dbReference type="InterPro" id="IPR008030">
    <property type="entry name" value="NmrA-like"/>
</dbReference>
<dbReference type="AlphaFoldDB" id="A0A366D1H0"/>